<dbReference type="InterPro" id="IPR007344">
    <property type="entry name" value="GrpB/CoaE"/>
</dbReference>
<dbReference type="RefSeq" id="WP_007422512.1">
    <property type="nucleotide sequence ID" value="NC_015186.1"/>
</dbReference>
<dbReference type="HOGENOM" id="CLU_086407_4_1_5"/>
<keyword evidence="2" id="KW-1185">Reference proteome</keyword>
<dbReference type="PANTHER" id="PTHR34822">
    <property type="entry name" value="GRPB DOMAIN PROTEIN (AFU_ORTHOLOGUE AFUA_1G01530)"/>
    <property type="match status" value="1"/>
</dbReference>
<dbReference type="EMBL" id="AP012035">
    <property type="protein sequence ID" value="BAJ82755.1"/>
    <property type="molecule type" value="Genomic_DNA"/>
</dbReference>
<dbReference type="AlphaFoldDB" id="F0IXJ0"/>
<evidence type="ECO:0008006" key="3">
    <source>
        <dbReference type="Google" id="ProtNLM"/>
    </source>
</evidence>
<evidence type="ECO:0000313" key="2">
    <source>
        <dbReference type="Proteomes" id="UP000007100"/>
    </source>
</evidence>
<protein>
    <recommendedName>
        <fullName evidence="3">GrpB family protein</fullName>
    </recommendedName>
</protein>
<gene>
    <name evidence="1" type="ordered locus">ACMV_34080</name>
</gene>
<sequence>MDHVEMAEYDPAWPGMFETEARLLKRVLPPGFIVRMEHIGSTAVPGIAAKPVIDILAGVRDVEEARTIASPLLAPHGYTIWTGNPFTDRIMFIKGLPPAAVRRTHHLHMALLDGAMWDTLVFRDLLRADAAERVAYETLKRDLAIRFRDDRNGYTAAKSEHIQAAMQRARINVSR</sequence>
<organism evidence="1 2">
    <name type="scientific">Acidiphilium multivorum (strain DSM 11245 / JCM 8867 / NBRC 100883 / AIU 301)</name>
    <dbReference type="NCBI Taxonomy" id="926570"/>
    <lineage>
        <taxon>Bacteria</taxon>
        <taxon>Pseudomonadati</taxon>
        <taxon>Pseudomonadota</taxon>
        <taxon>Alphaproteobacteria</taxon>
        <taxon>Acetobacterales</taxon>
        <taxon>Acidocellaceae</taxon>
        <taxon>Acidiphilium</taxon>
    </lineage>
</organism>
<reference evidence="1 2" key="1">
    <citation type="submission" date="2010-12" db="EMBL/GenBank/DDBJ databases">
        <title>Whole genome sequence of Acidiphilium multivorum AIU301.</title>
        <authorList>
            <person name="Narita-Yamada S."/>
            <person name="Nakamura S."/>
            <person name="Ito N."/>
            <person name="Takarada H."/>
            <person name="Katano Y."/>
            <person name="Nakazawa H."/>
            <person name="Hosoyama A."/>
            <person name="Yamada R."/>
            <person name="Fujita N."/>
        </authorList>
    </citation>
    <scope>NUCLEOTIDE SEQUENCE [LARGE SCALE GENOMIC DNA]</scope>
    <source>
        <strain evidence="2">DSM 11245 / JCM 8867 / AIU301</strain>
    </source>
</reference>
<dbReference type="PANTHER" id="PTHR34822:SF1">
    <property type="entry name" value="GRPB FAMILY PROTEIN"/>
    <property type="match status" value="1"/>
</dbReference>
<dbReference type="Pfam" id="PF04229">
    <property type="entry name" value="GrpB"/>
    <property type="match status" value="1"/>
</dbReference>
<dbReference type="OrthoDB" id="9799092at2"/>
<dbReference type="SUPFAM" id="SSF81301">
    <property type="entry name" value="Nucleotidyltransferase"/>
    <property type="match status" value="1"/>
</dbReference>
<dbReference type="KEGG" id="amv:ACMV_34080"/>
<accession>F0IXJ0</accession>
<dbReference type="Proteomes" id="UP000007100">
    <property type="component" value="Chromosome"/>
</dbReference>
<name>F0IXJ0_ACIMA</name>
<dbReference type="InterPro" id="IPR043519">
    <property type="entry name" value="NT_sf"/>
</dbReference>
<evidence type="ECO:0000313" key="1">
    <source>
        <dbReference type="EMBL" id="BAJ82755.1"/>
    </source>
</evidence>
<proteinExistence type="predicted"/>
<dbReference type="Gene3D" id="3.30.460.10">
    <property type="entry name" value="Beta Polymerase, domain 2"/>
    <property type="match status" value="1"/>
</dbReference>